<feature type="transmembrane region" description="Helical" evidence="1">
    <location>
        <begin position="66"/>
        <end position="86"/>
    </location>
</feature>
<gene>
    <name evidence="2" type="ORF">N7548_07735</name>
</gene>
<evidence type="ECO:0000313" key="2">
    <source>
        <dbReference type="EMBL" id="MCV2232707.1"/>
    </source>
</evidence>
<proteinExistence type="predicted"/>
<protein>
    <submittedName>
        <fullName evidence="2">Uncharacterized protein</fullName>
    </submittedName>
</protein>
<sequence>MKKILFQTGYYVSLIMTMVLYTQYWFNVGKYGQWLFDASLFLIAYMLVCLLLTRKNYLEKKFDKQTATNISLLYGIPMVFFVFIWLQTGTLLVGYTFLYIIGLGILNINYLVAGLIK</sequence>
<name>A0ABT2Y7I7_9MOLU</name>
<reference evidence="2" key="1">
    <citation type="submission" date="2022-09" db="EMBL/GenBank/DDBJ databases">
        <title>Novel Mycoplasma species identified in domestic and wild animals.</title>
        <authorList>
            <person name="Volokhov D.V."/>
            <person name="Furtak V.A."/>
            <person name="Zagorodnyaya T.A."/>
        </authorList>
    </citation>
    <scope>NUCLEOTIDE SEQUENCE</scope>
    <source>
        <strain evidence="2">Oakley</strain>
    </source>
</reference>
<organism evidence="2 3">
    <name type="scientific">Paracholeplasma manati</name>
    <dbReference type="NCBI Taxonomy" id="591373"/>
    <lineage>
        <taxon>Bacteria</taxon>
        <taxon>Bacillati</taxon>
        <taxon>Mycoplasmatota</taxon>
        <taxon>Mollicutes</taxon>
        <taxon>Acholeplasmatales</taxon>
        <taxon>Acholeplasmataceae</taxon>
        <taxon>Paracholeplasma</taxon>
    </lineage>
</organism>
<feature type="transmembrane region" description="Helical" evidence="1">
    <location>
        <begin position="9"/>
        <end position="26"/>
    </location>
</feature>
<dbReference type="RefSeq" id="WP_263608896.1">
    <property type="nucleotide sequence ID" value="NZ_JAOVQM010000008.1"/>
</dbReference>
<accession>A0ABT2Y7I7</accession>
<comment type="caution">
    <text evidence="2">The sequence shown here is derived from an EMBL/GenBank/DDBJ whole genome shotgun (WGS) entry which is preliminary data.</text>
</comment>
<keyword evidence="1" id="KW-0812">Transmembrane</keyword>
<feature type="transmembrane region" description="Helical" evidence="1">
    <location>
        <begin position="92"/>
        <end position="116"/>
    </location>
</feature>
<dbReference type="Proteomes" id="UP001177160">
    <property type="component" value="Unassembled WGS sequence"/>
</dbReference>
<keyword evidence="1" id="KW-0472">Membrane</keyword>
<dbReference type="EMBL" id="JAOVQM010000008">
    <property type="protein sequence ID" value="MCV2232707.1"/>
    <property type="molecule type" value="Genomic_DNA"/>
</dbReference>
<keyword evidence="3" id="KW-1185">Reference proteome</keyword>
<feature type="transmembrane region" description="Helical" evidence="1">
    <location>
        <begin position="32"/>
        <end position="54"/>
    </location>
</feature>
<keyword evidence="1" id="KW-1133">Transmembrane helix</keyword>
<evidence type="ECO:0000256" key="1">
    <source>
        <dbReference type="SAM" id="Phobius"/>
    </source>
</evidence>
<evidence type="ECO:0000313" key="3">
    <source>
        <dbReference type="Proteomes" id="UP001177160"/>
    </source>
</evidence>